<dbReference type="RefSeq" id="WP_182504158.1">
    <property type="nucleotide sequence ID" value="NZ_JACJHX010000041.1"/>
</dbReference>
<name>A0ABR6CWM0_9BACI</name>
<keyword evidence="2" id="KW-1185">Reference proteome</keyword>
<dbReference type="EMBL" id="JACJHX010000041">
    <property type="protein sequence ID" value="MBA9029423.1"/>
    <property type="molecule type" value="Genomic_DNA"/>
</dbReference>
<sequence length="181" mass="21153">MEFVYELHGQGWASGYIEINEKKCEFVCSYLSAGISELIERLKQLITDDQDINPNPMYWEEEPNGTYWTVKKVDQDQLLVQIEYGDEFGDKQELLLQETVLFKDFVKIILSVTTKLLRHHGIVGYRQSWGHEFPLADYLQLKTFFEDNPITVEQIDVEGYKDYADHYTTVLSTELKLLGNL</sequence>
<accession>A0ABR6CWM0</accession>
<comment type="caution">
    <text evidence="1">The sequence shown here is derived from an EMBL/GenBank/DDBJ whole genome shotgun (WGS) entry which is preliminary data.</text>
</comment>
<evidence type="ECO:0000313" key="1">
    <source>
        <dbReference type="EMBL" id="MBA9029423.1"/>
    </source>
</evidence>
<organism evidence="1 2">
    <name type="scientific">Peribacillus huizhouensis</name>
    <dbReference type="NCBI Taxonomy" id="1501239"/>
    <lineage>
        <taxon>Bacteria</taxon>
        <taxon>Bacillati</taxon>
        <taxon>Bacillota</taxon>
        <taxon>Bacilli</taxon>
        <taxon>Bacillales</taxon>
        <taxon>Bacillaceae</taxon>
        <taxon>Peribacillus</taxon>
    </lineage>
</organism>
<evidence type="ECO:0000313" key="2">
    <source>
        <dbReference type="Proteomes" id="UP000626697"/>
    </source>
</evidence>
<protein>
    <submittedName>
        <fullName evidence="1">Uncharacterized protein</fullName>
    </submittedName>
</protein>
<reference evidence="1 2" key="1">
    <citation type="submission" date="2020-08" db="EMBL/GenBank/DDBJ databases">
        <title>Genomic Encyclopedia of Type Strains, Phase IV (KMG-IV): sequencing the most valuable type-strain genomes for metagenomic binning, comparative biology and taxonomic classification.</title>
        <authorList>
            <person name="Goeker M."/>
        </authorList>
    </citation>
    <scope>NUCLEOTIDE SEQUENCE [LARGE SCALE GENOMIC DNA]</scope>
    <source>
        <strain evidence="1 2">DSM 105481</strain>
    </source>
</reference>
<proteinExistence type="predicted"/>
<gene>
    <name evidence="1" type="ORF">HNP81_004835</name>
</gene>
<dbReference type="Proteomes" id="UP000626697">
    <property type="component" value="Unassembled WGS sequence"/>
</dbReference>